<dbReference type="InterPro" id="IPR032359">
    <property type="entry name" value="KwaB-like"/>
</dbReference>
<reference evidence="1 2" key="1">
    <citation type="submission" date="2019-11" db="EMBL/GenBank/DDBJ databases">
        <title>Acidiferrimicrobium australis gen. nov., sp. nov., an acidophilic and obligately heterotrophic, member of the Actinobacteria that catalyses dissimilatory oxido- reduction of iron isolated from metal-rich acidic water in Chile.</title>
        <authorList>
            <person name="Gonzalez D."/>
            <person name="Huber K."/>
            <person name="Hedrich S."/>
            <person name="Rojas-Villalobos C."/>
            <person name="Quatrini R."/>
            <person name="Dinamarca M.A."/>
            <person name="Schwarz A."/>
            <person name="Canales C."/>
            <person name="Nancucheo I."/>
        </authorList>
    </citation>
    <scope>NUCLEOTIDE SEQUENCE [LARGE SCALE GENOMIC DNA]</scope>
    <source>
        <strain evidence="1 2">USS-CCA1</strain>
    </source>
</reference>
<proteinExistence type="predicted"/>
<dbReference type="EMBL" id="WJHE01000201">
    <property type="protein sequence ID" value="MST32043.1"/>
    <property type="molecule type" value="Genomic_DNA"/>
</dbReference>
<dbReference type="Pfam" id="PF16162">
    <property type="entry name" value="KwaB"/>
    <property type="match status" value="1"/>
</dbReference>
<gene>
    <name evidence="1" type="ORF">GHK86_04795</name>
</gene>
<dbReference type="Proteomes" id="UP000437736">
    <property type="component" value="Unassembled WGS sequence"/>
</dbReference>
<comment type="caution">
    <text evidence="1">The sequence shown here is derived from an EMBL/GenBank/DDBJ whole genome shotgun (WGS) entry which is preliminary data.</text>
</comment>
<accession>A0ABW9QQR8</accession>
<protein>
    <submittedName>
        <fullName evidence="1">DUF4868 domain-containing protein</fullName>
    </submittedName>
</protein>
<keyword evidence="2" id="KW-1185">Reference proteome</keyword>
<organism evidence="1 2">
    <name type="scientific">Acidiferrimicrobium australe</name>
    <dbReference type="NCBI Taxonomy" id="2664430"/>
    <lineage>
        <taxon>Bacteria</taxon>
        <taxon>Bacillati</taxon>
        <taxon>Actinomycetota</taxon>
        <taxon>Acidimicrobiia</taxon>
        <taxon>Acidimicrobiales</taxon>
        <taxon>Acidimicrobiaceae</taxon>
        <taxon>Acidiferrimicrobium</taxon>
    </lineage>
</organism>
<sequence length="275" mass="29898">MPALSGVIQRAAGAYGQCEVIDYQPSGSAGDAETMWLGVDAVPLLSSIVTESADLANLPVFEPTKQSLAALRLAAFRVEKDGVVAVFVQSLRSNQIVARSNKLGVFIRNGVLDVPDGEVLILNSDVSAVLVGGYVFFRNRSQFQQLTGLLDELRKEASTTFATVTKQLRIDGLEYMAAAVTGAPAMLGKMASIQRKLDQYPKYREALTMPKLVAFALDHPECGVEITGEGDDATLVFHNDPQRRFKILKLLDDDYLRSELTTLEYEANSKSPPIG</sequence>
<evidence type="ECO:0000313" key="2">
    <source>
        <dbReference type="Proteomes" id="UP000437736"/>
    </source>
</evidence>
<evidence type="ECO:0000313" key="1">
    <source>
        <dbReference type="EMBL" id="MST32043.1"/>
    </source>
</evidence>
<name>A0ABW9QQR8_9ACTN</name>